<reference evidence="9 10" key="2">
    <citation type="submission" date="2019-01" db="EMBL/GenBank/DDBJ databases">
        <title>Tautonia sociabilis, a novel thermotolerant planctomycete of Isosphaeraceae family, isolated from a 4000 m deep subterranean habitat.</title>
        <authorList>
            <person name="Kovaleva O.L."/>
            <person name="Elcheninov A.G."/>
            <person name="Van Heerden E."/>
            <person name="Toshchakov S.V."/>
            <person name="Novikov A."/>
            <person name="Bonch-Osmolovskaya E.A."/>
            <person name="Kublanov I.V."/>
        </authorList>
    </citation>
    <scope>NUCLEOTIDE SEQUENCE [LARGE SCALE GENOMIC DNA]</scope>
    <source>
        <strain evidence="9 10">GM2012</strain>
    </source>
</reference>
<comment type="similarity">
    <text evidence="1 5 6">Belongs to the peptidase S8 family.</text>
</comment>
<reference evidence="9 10" key="1">
    <citation type="submission" date="2018-12" db="EMBL/GenBank/DDBJ databases">
        <authorList>
            <person name="Toschakov S.V."/>
        </authorList>
    </citation>
    <scope>NUCLEOTIDE SEQUENCE [LARGE SCALE GENOMIC DNA]</scope>
    <source>
        <strain evidence="9 10">GM2012</strain>
    </source>
</reference>
<dbReference type="PANTHER" id="PTHR43806">
    <property type="entry name" value="PEPTIDASE S8"/>
    <property type="match status" value="1"/>
</dbReference>
<feature type="compositionally biased region" description="Gly residues" evidence="7">
    <location>
        <begin position="374"/>
        <end position="384"/>
    </location>
</feature>
<feature type="compositionally biased region" description="Low complexity" evidence="7">
    <location>
        <begin position="358"/>
        <end position="373"/>
    </location>
</feature>
<protein>
    <recommendedName>
        <fullName evidence="8">Peptidase S8/S53 domain-containing protein</fullName>
    </recommendedName>
</protein>
<dbReference type="EMBL" id="RYZH01000009">
    <property type="protein sequence ID" value="RUL88605.1"/>
    <property type="molecule type" value="Genomic_DNA"/>
</dbReference>
<dbReference type="PRINTS" id="PR00723">
    <property type="entry name" value="SUBTILISIN"/>
</dbReference>
<dbReference type="Pfam" id="PF00082">
    <property type="entry name" value="Peptidase_S8"/>
    <property type="match status" value="1"/>
</dbReference>
<organism evidence="9 10">
    <name type="scientific">Tautonia sociabilis</name>
    <dbReference type="NCBI Taxonomy" id="2080755"/>
    <lineage>
        <taxon>Bacteria</taxon>
        <taxon>Pseudomonadati</taxon>
        <taxon>Planctomycetota</taxon>
        <taxon>Planctomycetia</taxon>
        <taxon>Isosphaerales</taxon>
        <taxon>Isosphaeraceae</taxon>
        <taxon>Tautonia</taxon>
    </lineage>
</organism>
<dbReference type="RefSeq" id="WP_126724532.1">
    <property type="nucleotide sequence ID" value="NZ_RYZH01000009.1"/>
</dbReference>
<proteinExistence type="inferred from homology"/>
<evidence type="ECO:0000256" key="7">
    <source>
        <dbReference type="SAM" id="MobiDB-lite"/>
    </source>
</evidence>
<sequence>MSRNRTRPQSRRPGVEPFEHRLLLSVADLSSVGDPVPMPAESNPAVVATPAATTAQDAIIGASEARARYGVTGAGLTAAVIDTGVNYNHPAFGGGGFGSGAVVVGGYDFGEGDADPMPSNTLHGTGVAGIIASRDPAALGVAPGAQIVALRVFDDSGAGSFDRIADALQWVVSNHETYNISVVNLSISDGKNYVAAPTLFASPVVQRIISLIDTLERLNIPVVTAAGNSFSGTQGMGFTAIVSDTISVTGSDGPDRIAADAQRLGRAVGGASATDLLAPGRAVVGPWDGSSFAPLDGTSFAAPLVTGSVLLLQELYLKRFGTLPTVDQIEGWLRDSADPVRDPVTGVTIGRLDIPSAAALIPSPSPSSPSSGTSGQGGGTGGSTASGSSTSPKPAAPALPSSPAAEPSDGSTGSGGSGSGAGSGSTQGGSRPSTPPSNRPAQGGSGSSTGDLPSSGSSAEPSPTDPNTPTPSPAPAPAPAPEPPSSEPAGPDAPSSPPLAAEPPAADPPSPGSPTDADAPAPPAGDVPPIDVSVVIDPGMGEDPEPAPAPAPADPVAPVLENDAALQLAALFRLPGKAAAVRAWNIGSGASVAQGRAQFLRASRLSTRLRPARPEGWRPFPAGSARPFAALVSRRSSL</sequence>
<feature type="compositionally biased region" description="Low complexity" evidence="7">
    <location>
        <begin position="385"/>
        <end position="411"/>
    </location>
</feature>
<dbReference type="InterPro" id="IPR015500">
    <property type="entry name" value="Peptidase_S8_subtilisin-rel"/>
</dbReference>
<feature type="compositionally biased region" description="Pro residues" evidence="7">
    <location>
        <begin position="546"/>
        <end position="555"/>
    </location>
</feature>
<dbReference type="PROSITE" id="PS51892">
    <property type="entry name" value="SUBTILASE"/>
    <property type="match status" value="1"/>
</dbReference>
<dbReference type="InterPro" id="IPR036852">
    <property type="entry name" value="Peptidase_S8/S53_dom_sf"/>
</dbReference>
<dbReference type="Gene3D" id="3.40.50.200">
    <property type="entry name" value="Peptidase S8/S53 domain"/>
    <property type="match status" value="1"/>
</dbReference>
<evidence type="ECO:0000256" key="5">
    <source>
        <dbReference type="PROSITE-ProRule" id="PRU01240"/>
    </source>
</evidence>
<keyword evidence="4 5" id="KW-0720">Serine protease</keyword>
<evidence type="ECO:0000256" key="3">
    <source>
        <dbReference type="ARBA" id="ARBA00022801"/>
    </source>
</evidence>
<dbReference type="PROSITE" id="PS00137">
    <property type="entry name" value="SUBTILASE_HIS"/>
    <property type="match status" value="1"/>
</dbReference>
<dbReference type="Proteomes" id="UP000280296">
    <property type="component" value="Unassembled WGS sequence"/>
</dbReference>
<feature type="compositionally biased region" description="Gly residues" evidence="7">
    <location>
        <begin position="412"/>
        <end position="427"/>
    </location>
</feature>
<feature type="domain" description="Peptidase S8/S53" evidence="8">
    <location>
        <begin position="73"/>
        <end position="338"/>
    </location>
</feature>
<dbReference type="InterPro" id="IPR023828">
    <property type="entry name" value="Peptidase_S8_Ser-AS"/>
</dbReference>
<keyword evidence="2 5" id="KW-0645">Protease</keyword>
<evidence type="ECO:0000256" key="6">
    <source>
        <dbReference type="RuleBase" id="RU003355"/>
    </source>
</evidence>
<evidence type="ECO:0000313" key="10">
    <source>
        <dbReference type="Proteomes" id="UP000280296"/>
    </source>
</evidence>
<feature type="compositionally biased region" description="Pro residues" evidence="7">
    <location>
        <begin position="494"/>
        <end position="512"/>
    </location>
</feature>
<keyword evidence="3 5" id="KW-0378">Hydrolase</keyword>
<dbReference type="InterPro" id="IPR000209">
    <property type="entry name" value="Peptidase_S8/S53_dom"/>
</dbReference>
<evidence type="ECO:0000256" key="2">
    <source>
        <dbReference type="ARBA" id="ARBA00022670"/>
    </source>
</evidence>
<feature type="active site" description="Charge relay system" evidence="5">
    <location>
        <position position="299"/>
    </location>
</feature>
<dbReference type="InterPro" id="IPR022398">
    <property type="entry name" value="Peptidase_S8_His-AS"/>
</dbReference>
<feature type="region of interest" description="Disordered" evidence="7">
    <location>
        <begin position="358"/>
        <end position="556"/>
    </location>
</feature>
<name>A0A432MNC9_9BACT</name>
<comment type="caution">
    <text evidence="9">The sequence shown here is derived from an EMBL/GenBank/DDBJ whole genome shotgun (WGS) entry which is preliminary data.</text>
</comment>
<dbReference type="InterPro" id="IPR023827">
    <property type="entry name" value="Peptidase_S8_Asp-AS"/>
</dbReference>
<feature type="active site" description="Charge relay system" evidence="5">
    <location>
        <position position="82"/>
    </location>
</feature>
<dbReference type="PANTHER" id="PTHR43806:SF11">
    <property type="entry name" value="CEREVISIN-RELATED"/>
    <property type="match status" value="1"/>
</dbReference>
<feature type="compositionally biased region" description="Pro residues" evidence="7">
    <location>
        <begin position="463"/>
        <end position="486"/>
    </location>
</feature>
<gene>
    <name evidence="9" type="ORF">TsocGM_06695</name>
</gene>
<dbReference type="InterPro" id="IPR050131">
    <property type="entry name" value="Peptidase_S8_subtilisin-like"/>
</dbReference>
<dbReference type="AlphaFoldDB" id="A0A432MNC9"/>
<keyword evidence="10" id="KW-1185">Reference proteome</keyword>
<evidence type="ECO:0000256" key="1">
    <source>
        <dbReference type="ARBA" id="ARBA00011073"/>
    </source>
</evidence>
<evidence type="ECO:0000256" key="4">
    <source>
        <dbReference type="ARBA" id="ARBA00022825"/>
    </source>
</evidence>
<dbReference type="SUPFAM" id="SSF52743">
    <property type="entry name" value="Subtilisin-like"/>
    <property type="match status" value="1"/>
</dbReference>
<feature type="compositionally biased region" description="Low complexity" evidence="7">
    <location>
        <begin position="527"/>
        <end position="538"/>
    </location>
</feature>
<dbReference type="PROSITE" id="PS00138">
    <property type="entry name" value="SUBTILASE_SER"/>
    <property type="match status" value="1"/>
</dbReference>
<feature type="compositionally biased region" description="Low complexity" evidence="7">
    <location>
        <begin position="448"/>
        <end position="462"/>
    </location>
</feature>
<dbReference type="GO" id="GO:0006508">
    <property type="term" value="P:proteolysis"/>
    <property type="evidence" value="ECO:0007669"/>
    <property type="project" value="UniProtKB-KW"/>
</dbReference>
<dbReference type="GO" id="GO:0004252">
    <property type="term" value="F:serine-type endopeptidase activity"/>
    <property type="evidence" value="ECO:0007669"/>
    <property type="project" value="UniProtKB-UniRule"/>
</dbReference>
<dbReference type="OrthoDB" id="252653at2"/>
<evidence type="ECO:0000313" key="9">
    <source>
        <dbReference type="EMBL" id="RUL88605.1"/>
    </source>
</evidence>
<dbReference type="PROSITE" id="PS00136">
    <property type="entry name" value="SUBTILASE_ASP"/>
    <property type="match status" value="1"/>
</dbReference>
<accession>A0A432MNC9</accession>
<evidence type="ECO:0000259" key="8">
    <source>
        <dbReference type="Pfam" id="PF00082"/>
    </source>
</evidence>
<feature type="active site" description="Charge relay system" evidence="5">
    <location>
        <position position="123"/>
    </location>
</feature>